<comment type="similarity">
    <text evidence="2 11">Belongs to the V-ATPase proteolipid subunit family.</text>
</comment>
<comment type="function">
    <text evidence="11">Proton-conducting pore forming of the V0 complex of vacuolar(H+)-ATPase (V-ATPase), a multisubunit enzyme composed of a peripheral complex (V1) that hydrolyzes ATP and a membrane integral complex (V0) that translocates protons. V-ATPase is responsible for acidifying and maintaining the pH of intracellular compartments.</text>
</comment>
<comment type="subcellular location">
    <subcellularLocation>
        <location evidence="1 11">Vacuole membrane</location>
        <topology evidence="1 11">Multi-pass membrane protein</topology>
    </subcellularLocation>
</comment>
<feature type="transmembrane region" description="Helical" evidence="11">
    <location>
        <begin position="199"/>
        <end position="225"/>
    </location>
</feature>
<evidence type="ECO:0000256" key="5">
    <source>
        <dbReference type="ARBA" id="ARBA00022781"/>
    </source>
</evidence>
<evidence type="ECO:0000313" key="13">
    <source>
        <dbReference type="EMBL" id="CAE6359188.1"/>
    </source>
</evidence>
<comment type="caution">
    <text evidence="13">The sequence shown here is derived from an EMBL/GenBank/DDBJ whole genome shotgun (WGS) entry which is preliminary data.</text>
</comment>
<dbReference type="Pfam" id="PF00137">
    <property type="entry name" value="ATP-synt_C"/>
    <property type="match status" value="2"/>
</dbReference>
<evidence type="ECO:0000256" key="11">
    <source>
        <dbReference type="RuleBase" id="RU363060"/>
    </source>
</evidence>
<evidence type="ECO:0000313" key="14">
    <source>
        <dbReference type="Proteomes" id="UP000663843"/>
    </source>
</evidence>
<evidence type="ECO:0000256" key="10">
    <source>
        <dbReference type="ARBA" id="ARBA00046480"/>
    </source>
</evidence>
<dbReference type="GO" id="GO:0046961">
    <property type="term" value="F:proton-transporting ATPase activity, rotational mechanism"/>
    <property type="evidence" value="ECO:0007669"/>
    <property type="project" value="InterPro"/>
</dbReference>
<gene>
    <name evidence="13" type="ORF">RDB_LOCUS10910</name>
</gene>
<keyword evidence="5 11" id="KW-0375">Hydrogen ion transport</keyword>
<dbReference type="InterPro" id="IPR000245">
    <property type="entry name" value="ATPase_proteolipid_csu"/>
</dbReference>
<dbReference type="PRINTS" id="PR00122">
    <property type="entry name" value="VACATPASE"/>
</dbReference>
<feature type="domain" description="V-ATPase proteolipid subunit C-like" evidence="12">
    <location>
        <begin position="166"/>
        <end position="225"/>
    </location>
</feature>
<feature type="transmembrane region" description="Helical" evidence="11">
    <location>
        <begin position="58"/>
        <end position="81"/>
    </location>
</feature>
<comment type="subunit">
    <text evidence="10 11">V-ATPase is a heteromultimeric enzyme composed of a peripheral catalytic V1 complex (components A to H) attached to an integral membrane V0 proton pore complex (components: a, c, c', c'', d, e, f and VOA1). The decameric c-ring forms the proton-conducting pore, and is composed of eight proteolipid subunits c, one subunit c' and one subunit c''.</text>
</comment>
<reference evidence="13" key="1">
    <citation type="submission" date="2021-01" db="EMBL/GenBank/DDBJ databases">
        <authorList>
            <person name="Kaushik A."/>
        </authorList>
    </citation>
    <scope>NUCLEOTIDE SEQUENCE</scope>
    <source>
        <strain evidence="13">AG2-2IIIB</strain>
    </source>
</reference>
<dbReference type="GO" id="GO:0033179">
    <property type="term" value="C:proton-transporting V-type ATPase, V0 domain"/>
    <property type="evidence" value="ECO:0007669"/>
    <property type="project" value="InterPro"/>
</dbReference>
<dbReference type="FunFam" id="1.20.120.610:FF:000001">
    <property type="entry name" value="V-type proton ATPase proteolipid subunit"/>
    <property type="match status" value="1"/>
</dbReference>
<dbReference type="PANTHER" id="PTHR10263">
    <property type="entry name" value="V-TYPE PROTON ATPASE PROTEOLIPID SUBUNIT"/>
    <property type="match status" value="1"/>
</dbReference>
<feature type="transmembrane region" description="Helical" evidence="11">
    <location>
        <begin position="166"/>
        <end position="187"/>
    </location>
</feature>
<evidence type="ECO:0000256" key="8">
    <source>
        <dbReference type="ARBA" id="ARBA00023136"/>
    </source>
</evidence>
<name>A0A8H2WDY2_9AGAM</name>
<keyword evidence="11" id="KW-0926">Vacuole</keyword>
<protein>
    <recommendedName>
        <fullName evidence="11">V-type proton ATPase proteolipid subunit</fullName>
    </recommendedName>
</protein>
<dbReference type="AlphaFoldDB" id="A0A8H2WDY2"/>
<dbReference type="InterPro" id="IPR011555">
    <property type="entry name" value="ATPase_proteolipid_su_C_euk"/>
</dbReference>
<dbReference type="InterPro" id="IPR002379">
    <property type="entry name" value="ATPase_proteolipid_c-like_dom"/>
</dbReference>
<evidence type="ECO:0000256" key="3">
    <source>
        <dbReference type="ARBA" id="ARBA00022448"/>
    </source>
</evidence>
<organism evidence="13 14">
    <name type="scientific">Rhizoctonia solani</name>
    <dbReference type="NCBI Taxonomy" id="456999"/>
    <lineage>
        <taxon>Eukaryota</taxon>
        <taxon>Fungi</taxon>
        <taxon>Dikarya</taxon>
        <taxon>Basidiomycota</taxon>
        <taxon>Agaricomycotina</taxon>
        <taxon>Agaricomycetes</taxon>
        <taxon>Cantharellales</taxon>
        <taxon>Ceratobasidiaceae</taxon>
        <taxon>Rhizoctonia</taxon>
    </lineage>
</organism>
<keyword evidence="6 11" id="KW-1133">Transmembrane helix</keyword>
<proteinExistence type="inferred from homology"/>
<dbReference type="Proteomes" id="UP000663843">
    <property type="component" value="Unassembled WGS sequence"/>
</dbReference>
<keyword evidence="7 11" id="KW-0406">Ion transport</keyword>
<sequence length="254" mass="27166">MTRRLHLAASRHLLEILVRRKVDHPLFSGRYIKSRNAVRFPNKATTLQAQMSSDYCPVYAPFFSVLGAACAIVFTSMFVWVPGLSPLKLSYIAKLIFYTIRHRSYGTAKSSVGISATSIVRPDLMVRLCIPVVMAGIIAIYGLVVSMVISDGLKPRMTLFTGMAHLGAGLAVGLSGLSAGFAIGIAGDAGVRGAGVQPRLFVGMMLILIFAEVLGIYGLIVGLILNNKSKIDDIDALCPSFGTGSGMGWLKNQG</sequence>
<feature type="domain" description="V-ATPase proteolipid subunit C-like" evidence="12">
    <location>
        <begin position="105"/>
        <end position="149"/>
    </location>
</feature>
<evidence type="ECO:0000256" key="2">
    <source>
        <dbReference type="ARBA" id="ARBA00007296"/>
    </source>
</evidence>
<dbReference type="EMBL" id="CAJMWT010000867">
    <property type="protein sequence ID" value="CAE6359188.1"/>
    <property type="molecule type" value="Genomic_DNA"/>
</dbReference>
<keyword evidence="3 11" id="KW-0813">Transport</keyword>
<evidence type="ECO:0000256" key="1">
    <source>
        <dbReference type="ARBA" id="ARBA00004128"/>
    </source>
</evidence>
<accession>A0A8H2WDY2</accession>
<dbReference type="NCBIfam" id="TIGR01100">
    <property type="entry name" value="V_ATP_synt_C"/>
    <property type="match status" value="1"/>
</dbReference>
<evidence type="ECO:0000256" key="4">
    <source>
        <dbReference type="ARBA" id="ARBA00022692"/>
    </source>
</evidence>
<evidence type="ECO:0000256" key="7">
    <source>
        <dbReference type="ARBA" id="ARBA00023065"/>
    </source>
</evidence>
<comment type="function">
    <text evidence="9">Proton-conducting pore forming subunit of the V0 complex of vacuolar(H+)-ATPase (V-ATPase), a multisubunit enzyme composed of a peripheral complex (V1) that hydrolyzes ATP and a membrane integral complex (V0) that translocates protons. V-ATPase is responsible for acidifying and maintaining the pH of intracellular compartments.</text>
</comment>
<dbReference type="GO" id="GO:0005774">
    <property type="term" value="C:vacuolar membrane"/>
    <property type="evidence" value="ECO:0007669"/>
    <property type="project" value="UniProtKB-SubCell"/>
</dbReference>
<dbReference type="CDD" id="cd18175">
    <property type="entry name" value="ATP-synt_Vo_c_ATP6C_rpt1"/>
    <property type="match status" value="1"/>
</dbReference>
<keyword evidence="4 11" id="KW-0812">Transmembrane</keyword>
<keyword evidence="8 11" id="KW-0472">Membrane</keyword>
<evidence type="ECO:0000256" key="6">
    <source>
        <dbReference type="ARBA" id="ARBA00022989"/>
    </source>
</evidence>
<evidence type="ECO:0000259" key="12">
    <source>
        <dbReference type="Pfam" id="PF00137"/>
    </source>
</evidence>
<dbReference type="CDD" id="cd18176">
    <property type="entry name" value="ATP-synt_Vo_c_ATP6C_rpt2"/>
    <property type="match status" value="1"/>
</dbReference>
<dbReference type="Gene3D" id="1.20.120.610">
    <property type="entry name" value="lithium bound rotor ring of v- atpase"/>
    <property type="match status" value="1"/>
</dbReference>
<dbReference type="InterPro" id="IPR035921">
    <property type="entry name" value="F/V-ATP_Csub_sf"/>
</dbReference>
<evidence type="ECO:0000256" key="9">
    <source>
        <dbReference type="ARBA" id="ARBA00045519"/>
    </source>
</evidence>
<feature type="transmembrane region" description="Helical" evidence="11">
    <location>
        <begin position="124"/>
        <end position="145"/>
    </location>
</feature>
<dbReference type="SUPFAM" id="SSF81333">
    <property type="entry name" value="F1F0 ATP synthase subunit C"/>
    <property type="match status" value="1"/>
</dbReference>